<evidence type="ECO:0000256" key="3">
    <source>
        <dbReference type="SAM" id="Phobius"/>
    </source>
</evidence>
<dbReference type="OrthoDB" id="8019720at2"/>
<keyword evidence="1" id="KW-1188">Viral release from host cell</keyword>
<proteinExistence type="predicted"/>
<dbReference type="PANTHER" id="PTHR37813:SF1">
    <property type="entry name" value="FELS-2 PROPHAGE PROTEIN"/>
    <property type="match status" value="1"/>
</dbReference>
<gene>
    <name evidence="5" type="ORF">SAMEA3906487_02284</name>
</gene>
<keyword evidence="3" id="KW-0472">Membrane</keyword>
<organism evidence="5 6">
    <name type="scientific">Bordetella trematum</name>
    <dbReference type="NCBI Taxonomy" id="123899"/>
    <lineage>
        <taxon>Bacteria</taxon>
        <taxon>Pseudomonadati</taxon>
        <taxon>Pseudomonadota</taxon>
        <taxon>Betaproteobacteria</taxon>
        <taxon>Burkholderiales</taxon>
        <taxon>Alcaligenaceae</taxon>
        <taxon>Bordetella</taxon>
    </lineage>
</organism>
<dbReference type="PANTHER" id="PTHR37813">
    <property type="entry name" value="FELS-2 PROPHAGE PROTEIN"/>
    <property type="match status" value="1"/>
</dbReference>
<dbReference type="RefSeq" id="WP_063491951.1">
    <property type="nucleotide sequence ID" value="NZ_CP016340.1"/>
</dbReference>
<evidence type="ECO:0000259" key="4">
    <source>
        <dbReference type="Pfam" id="PF10145"/>
    </source>
</evidence>
<keyword evidence="3" id="KW-1133">Transmembrane helix</keyword>
<dbReference type="PATRIC" id="fig|123899.6.peg.2272"/>
<feature type="transmembrane region" description="Helical" evidence="3">
    <location>
        <begin position="566"/>
        <end position="588"/>
    </location>
</feature>
<dbReference type="NCBIfam" id="TIGR01760">
    <property type="entry name" value="tape_meas_TP901"/>
    <property type="match status" value="1"/>
</dbReference>
<accession>A0A157SJY1</accession>
<dbReference type="GeneID" id="56590445"/>
<protein>
    <submittedName>
        <fullName evidence="5">Bacteriophage protein</fullName>
    </submittedName>
</protein>
<evidence type="ECO:0000313" key="5">
    <source>
        <dbReference type="EMBL" id="SAI70604.1"/>
    </source>
</evidence>
<evidence type="ECO:0000256" key="2">
    <source>
        <dbReference type="SAM" id="Coils"/>
    </source>
</evidence>
<feature type="transmembrane region" description="Helical" evidence="3">
    <location>
        <begin position="600"/>
        <end position="627"/>
    </location>
</feature>
<dbReference type="EMBL" id="LT546645">
    <property type="protein sequence ID" value="SAI70604.1"/>
    <property type="molecule type" value="Genomic_DNA"/>
</dbReference>
<feature type="domain" description="Phage tail tape measure protein" evidence="4">
    <location>
        <begin position="239"/>
        <end position="438"/>
    </location>
</feature>
<keyword evidence="6" id="KW-1185">Reference proteome</keyword>
<dbReference type="AlphaFoldDB" id="A0A157SJY1"/>
<name>A0A157SJY1_9BORD</name>
<sequence>MDKTLQLRVIAAMQDKLSGPLKKIKQTSATSAAGVVELRDKLKALNNAQRDVGRFRELSRGLQLTRTEMANAQQRVATLAQQMQASASPTRTMAREFNSAVRAAQQLKAKHSEQSIELQRLRTSLSTAGLSASNLARDEQGLRQRIEQTNAALDRQMQKLKASASHQQRLGAAKDRYNAGRSAAGTMAGLGAGGLAAGGAALYAETKFLLPGVDFDAAMSKVQALARLDKMSVEMQALRKQARDLGAATMFSAGQAAEAQGFLAMAGFNPKAIHAAMPGMLSLAKAGDTDLAQTADIGSNILTGFNLPAEQMSRVGDVLVGAFTRSNTSLYMLGETMKYVAPVAAGVGQDIETVAAMAGKLGDAGIQGSMGGTALRAILGRLASPPKAAAKALESLKIQTKDAAGNLRDLPSILEELHKKTSKMGNAERAGIFKHIAGEEAFSGLQVLVAQAGNGELQKFIQELRQAAGEADKTAGTMADNMRGSLDELSSAWEDLGIQIYEQHDGPLRKMVTGLADTIGKVKDWAAANPKLASGLTAAAAGVAALVAGLGALTLTLASILGPFVIVRYAFTMLGIQGGGLVGVLVNLARKGIGSVGRALLLLGRILMVNPIGLAVTAIGLAAFTVYKYWEPISAFFQGLWASVRDAFTGAINGITAFLQAWNPMATIRAIFMGALEFFSGLWNSIRSTFDTAVAGVSSVLQSWNPMGFIRSAFAGIGGFFGETWETVSTTVTAGIGAVGKLLAEWSPLALLSDAINSGLQAMGLEIPAKFSDLGGMLMQGLVNGITNAAGAVKEAISNMGGGVIGWFKEKLGIKSPSRVFMGMGEFVSDGAAVGIDRHAPAAAQAAQALAASVAKAGELASLSPSVNLPQPSALATVANVAAPPVAPHQMPASLQMPPADAPALLPTSNDPQPAVSAGISSFAAPHPQFVRSEAPRIPLALEGITAAGSAIASRLVDALRAAQGVVTALAIGGTVVAPSSALAASPEAARPSAISLDPDTLASRFDMRPTVKPTTAPRSVVVQGDTIAIHIHGAGSSPADIARAVESALQRRDAERQARVRSAYFDPN</sequence>
<dbReference type="STRING" id="123899.SAMEA3906487_02284"/>
<dbReference type="Pfam" id="PF10145">
    <property type="entry name" value="PhageMin_Tail"/>
    <property type="match status" value="1"/>
</dbReference>
<keyword evidence="2" id="KW-0175">Coiled coil</keyword>
<feature type="coiled-coil region" evidence="2">
    <location>
        <begin position="221"/>
        <end position="248"/>
    </location>
</feature>
<reference evidence="5 6" key="1">
    <citation type="submission" date="2016-04" db="EMBL/GenBank/DDBJ databases">
        <authorList>
            <consortium name="Pathogen Informatics"/>
        </authorList>
    </citation>
    <scope>NUCLEOTIDE SEQUENCE [LARGE SCALE GENOMIC DNA]</scope>
    <source>
        <strain evidence="5 6">H044680328</strain>
    </source>
</reference>
<dbReference type="KEGG" id="btrm:SAMEA390648702284"/>
<evidence type="ECO:0000256" key="1">
    <source>
        <dbReference type="ARBA" id="ARBA00022612"/>
    </source>
</evidence>
<evidence type="ECO:0000313" key="6">
    <source>
        <dbReference type="Proteomes" id="UP000076825"/>
    </source>
</evidence>
<keyword evidence="3" id="KW-0812">Transmembrane</keyword>
<dbReference type="InterPro" id="IPR010090">
    <property type="entry name" value="Phage_tape_meas"/>
</dbReference>
<dbReference type="Proteomes" id="UP000076825">
    <property type="component" value="Chromosome 1"/>
</dbReference>
<feature type="coiled-coil region" evidence="2">
    <location>
        <begin position="62"/>
        <end position="163"/>
    </location>
</feature>
<feature type="transmembrane region" description="Helical" evidence="3">
    <location>
        <begin position="538"/>
        <end position="560"/>
    </location>
</feature>